<sequence>MFDPIVDQATSNVMLKPIGYPSLICSLLKTQHPEVLTGINEDAIVPKSFSISHKLLLGTHVVDVPIPDVGAEEVVTVGQTAAVKILQDEIVHLDGVIQSSLARKSVLEAKVKALMEANSSDDSEG</sequence>
<reference evidence="1 2" key="1">
    <citation type="submission" date="2024-01" db="EMBL/GenBank/DDBJ databases">
        <title>The complete chloroplast genome sequence of Lithospermum erythrorhizon: insights into the phylogenetic relationship among Boraginaceae species and the maternal lineages of purple gromwells.</title>
        <authorList>
            <person name="Okada T."/>
            <person name="Watanabe K."/>
        </authorList>
    </citation>
    <scope>NUCLEOTIDE SEQUENCE [LARGE SCALE GENOMIC DNA]</scope>
</reference>
<dbReference type="EMBL" id="BAABME010017581">
    <property type="protein sequence ID" value="GAA0150603.1"/>
    <property type="molecule type" value="Genomic_DNA"/>
</dbReference>
<organism evidence="1 2">
    <name type="scientific">Lithospermum erythrorhizon</name>
    <name type="common">Purple gromwell</name>
    <name type="synonym">Lithospermum officinale var. erythrorhizon</name>
    <dbReference type="NCBI Taxonomy" id="34254"/>
    <lineage>
        <taxon>Eukaryota</taxon>
        <taxon>Viridiplantae</taxon>
        <taxon>Streptophyta</taxon>
        <taxon>Embryophyta</taxon>
        <taxon>Tracheophyta</taxon>
        <taxon>Spermatophyta</taxon>
        <taxon>Magnoliopsida</taxon>
        <taxon>eudicotyledons</taxon>
        <taxon>Gunneridae</taxon>
        <taxon>Pentapetalae</taxon>
        <taxon>asterids</taxon>
        <taxon>lamiids</taxon>
        <taxon>Boraginales</taxon>
        <taxon>Boraginaceae</taxon>
        <taxon>Boraginoideae</taxon>
        <taxon>Lithospermeae</taxon>
        <taxon>Lithospermum</taxon>
    </lineage>
</organism>
<protein>
    <submittedName>
        <fullName evidence="1">Uncharacterized protein</fullName>
    </submittedName>
</protein>
<dbReference type="Proteomes" id="UP001454036">
    <property type="component" value="Unassembled WGS sequence"/>
</dbReference>
<gene>
    <name evidence="1" type="ORF">LIER_37142</name>
</gene>
<proteinExistence type="predicted"/>
<name>A0AAV3PK87_LITER</name>
<keyword evidence="2" id="KW-1185">Reference proteome</keyword>
<evidence type="ECO:0000313" key="1">
    <source>
        <dbReference type="EMBL" id="GAA0150603.1"/>
    </source>
</evidence>
<dbReference type="AlphaFoldDB" id="A0AAV3PK87"/>
<comment type="caution">
    <text evidence="1">The sequence shown here is derived from an EMBL/GenBank/DDBJ whole genome shotgun (WGS) entry which is preliminary data.</text>
</comment>
<accession>A0AAV3PK87</accession>
<evidence type="ECO:0000313" key="2">
    <source>
        <dbReference type="Proteomes" id="UP001454036"/>
    </source>
</evidence>